<protein>
    <submittedName>
        <fullName evidence="2">Uncharacterized protein</fullName>
    </submittedName>
</protein>
<keyword evidence="3" id="KW-1185">Reference proteome</keyword>
<dbReference type="AlphaFoldDB" id="A0A2A9N6H6"/>
<name>A0A2A9N6H6_9AGAR</name>
<evidence type="ECO:0000313" key="2">
    <source>
        <dbReference type="EMBL" id="PFH45259.1"/>
    </source>
</evidence>
<accession>A0A2A9N6H6</accession>
<evidence type="ECO:0000313" key="3">
    <source>
        <dbReference type="Proteomes" id="UP000242287"/>
    </source>
</evidence>
<gene>
    <name evidence="2" type="ORF">AMATHDRAFT_9633</name>
</gene>
<feature type="region of interest" description="Disordered" evidence="1">
    <location>
        <begin position="196"/>
        <end position="218"/>
    </location>
</feature>
<proteinExistence type="predicted"/>
<sequence length="218" mass="24809">MWKDNILTCKQETLDQATHLLLLEDTSHKYALLSEMEIYNMELDRHDCIIAKITKLNENAAKVIKDIQNKPTPSVSANKGKLELIKKQGWEMAKCNVTQNPTKFSPSNIPRTNYPKIVLDIVDNLKDKEDDSWEIKILKDIKNKGLQAKALEARTQVIVRRLNNLGNTNTPAIITTPPPLPLSRTPSTNHIELAEPTDQEMTQADPIPWTDTEDYNQN</sequence>
<organism evidence="2 3">
    <name type="scientific">Amanita thiersii Skay4041</name>
    <dbReference type="NCBI Taxonomy" id="703135"/>
    <lineage>
        <taxon>Eukaryota</taxon>
        <taxon>Fungi</taxon>
        <taxon>Dikarya</taxon>
        <taxon>Basidiomycota</taxon>
        <taxon>Agaricomycotina</taxon>
        <taxon>Agaricomycetes</taxon>
        <taxon>Agaricomycetidae</taxon>
        <taxon>Agaricales</taxon>
        <taxon>Pluteineae</taxon>
        <taxon>Amanitaceae</taxon>
        <taxon>Amanita</taxon>
    </lineage>
</organism>
<evidence type="ECO:0000256" key="1">
    <source>
        <dbReference type="SAM" id="MobiDB-lite"/>
    </source>
</evidence>
<reference evidence="2 3" key="1">
    <citation type="submission" date="2014-02" db="EMBL/GenBank/DDBJ databases">
        <title>Transposable element dynamics among asymbiotic and ectomycorrhizal Amanita fungi.</title>
        <authorList>
            <consortium name="DOE Joint Genome Institute"/>
            <person name="Hess J."/>
            <person name="Skrede I."/>
            <person name="Wolfe B."/>
            <person name="LaButti K."/>
            <person name="Ohm R.A."/>
            <person name="Grigoriev I.V."/>
            <person name="Pringle A."/>
        </authorList>
    </citation>
    <scope>NUCLEOTIDE SEQUENCE [LARGE SCALE GENOMIC DNA]</scope>
    <source>
        <strain evidence="2 3">SKay4041</strain>
    </source>
</reference>
<dbReference type="EMBL" id="KZ302463">
    <property type="protein sequence ID" value="PFH45259.1"/>
    <property type="molecule type" value="Genomic_DNA"/>
</dbReference>
<dbReference type="Proteomes" id="UP000242287">
    <property type="component" value="Unassembled WGS sequence"/>
</dbReference>